<dbReference type="InterPro" id="IPR029056">
    <property type="entry name" value="Ribokinase-like"/>
</dbReference>
<accession>A0A381Z3M9</accession>
<dbReference type="GO" id="GO:0008972">
    <property type="term" value="F:phosphomethylpyrimidine kinase activity"/>
    <property type="evidence" value="ECO:0007669"/>
    <property type="project" value="InterPro"/>
</dbReference>
<dbReference type="InterPro" id="IPR013749">
    <property type="entry name" value="PM/HMP-P_kinase-1"/>
</dbReference>
<dbReference type="Pfam" id="PF08543">
    <property type="entry name" value="Phos_pyr_kin"/>
    <property type="match status" value="1"/>
</dbReference>
<dbReference type="GO" id="GO:0005524">
    <property type="term" value="F:ATP binding"/>
    <property type="evidence" value="ECO:0007669"/>
    <property type="project" value="UniProtKB-KW"/>
</dbReference>
<dbReference type="CDD" id="cd01169">
    <property type="entry name" value="HMPP_kinase"/>
    <property type="match status" value="1"/>
</dbReference>
<sequence>VKGRVLIVAGSDSGGGAGIQADIKTVTALGGYAMTAITALTAQNTEGVFGIHGVPAPFVAQQMKVVLDDIGADCIKIGMLHRPDIIRAVVDVINANCMNVPVVVDPVMFAKGGASLLDDDAVTALKENIVPMATLLTPNIPEAEALAGMLASHKDQAETLARHLLTLGARSVLLKGGHRDGDVVHDLLIRPSGAADIFSTSRINTVNTHGTGCTLASAIAVGLAQGMELHDAVRRGRNYVVEAIRTAPGFGQGHGPLNHTHPLTNF</sequence>
<dbReference type="GO" id="GO:0009228">
    <property type="term" value="P:thiamine biosynthetic process"/>
    <property type="evidence" value="ECO:0007669"/>
    <property type="project" value="InterPro"/>
</dbReference>
<reference evidence="6" key="1">
    <citation type="submission" date="2018-05" db="EMBL/GenBank/DDBJ databases">
        <authorList>
            <person name="Lanie J.A."/>
            <person name="Ng W.-L."/>
            <person name="Kazmierczak K.M."/>
            <person name="Andrzejewski T.M."/>
            <person name="Davidsen T.M."/>
            <person name="Wayne K.J."/>
            <person name="Tettelin H."/>
            <person name="Glass J.I."/>
            <person name="Rusch D."/>
            <person name="Podicherti R."/>
            <person name="Tsui H.-C.T."/>
            <person name="Winkler M.E."/>
        </authorList>
    </citation>
    <scope>NUCLEOTIDE SEQUENCE</scope>
</reference>
<dbReference type="AlphaFoldDB" id="A0A381Z3M9"/>
<feature type="non-terminal residue" evidence="6">
    <location>
        <position position="1"/>
    </location>
</feature>
<dbReference type="InterPro" id="IPR004399">
    <property type="entry name" value="HMP/HMP-P_kinase_dom"/>
</dbReference>
<evidence type="ECO:0000256" key="4">
    <source>
        <dbReference type="ARBA" id="ARBA00022840"/>
    </source>
</evidence>
<dbReference type="Gene3D" id="3.40.1190.20">
    <property type="match status" value="1"/>
</dbReference>
<name>A0A381Z3M9_9ZZZZ</name>
<dbReference type="EMBL" id="UINC01019793">
    <property type="protein sequence ID" value="SVA83744.1"/>
    <property type="molecule type" value="Genomic_DNA"/>
</dbReference>
<keyword evidence="4" id="KW-0067">ATP-binding</keyword>
<evidence type="ECO:0000256" key="1">
    <source>
        <dbReference type="ARBA" id="ARBA00022679"/>
    </source>
</evidence>
<evidence type="ECO:0000256" key="3">
    <source>
        <dbReference type="ARBA" id="ARBA00022777"/>
    </source>
</evidence>
<dbReference type="FunFam" id="3.40.1190.20:FF:000003">
    <property type="entry name" value="Phosphomethylpyrimidine kinase ThiD"/>
    <property type="match status" value="1"/>
</dbReference>
<dbReference type="SUPFAM" id="SSF53613">
    <property type="entry name" value="Ribokinase-like"/>
    <property type="match status" value="1"/>
</dbReference>
<proteinExistence type="predicted"/>
<keyword evidence="1" id="KW-0808">Transferase</keyword>
<dbReference type="GO" id="GO:0005829">
    <property type="term" value="C:cytosol"/>
    <property type="evidence" value="ECO:0007669"/>
    <property type="project" value="TreeGrafter"/>
</dbReference>
<dbReference type="NCBIfam" id="TIGR00097">
    <property type="entry name" value="HMP-P_kinase"/>
    <property type="match status" value="1"/>
</dbReference>
<evidence type="ECO:0000259" key="5">
    <source>
        <dbReference type="Pfam" id="PF08543"/>
    </source>
</evidence>
<keyword evidence="2" id="KW-0547">Nucleotide-binding</keyword>
<dbReference type="GO" id="GO:0008902">
    <property type="term" value="F:hydroxymethylpyrimidine kinase activity"/>
    <property type="evidence" value="ECO:0007669"/>
    <property type="project" value="TreeGrafter"/>
</dbReference>
<dbReference type="PANTHER" id="PTHR20858">
    <property type="entry name" value="PHOSPHOMETHYLPYRIMIDINE KINASE"/>
    <property type="match status" value="1"/>
</dbReference>
<evidence type="ECO:0000256" key="2">
    <source>
        <dbReference type="ARBA" id="ARBA00022741"/>
    </source>
</evidence>
<organism evidence="6">
    <name type="scientific">marine metagenome</name>
    <dbReference type="NCBI Taxonomy" id="408172"/>
    <lineage>
        <taxon>unclassified sequences</taxon>
        <taxon>metagenomes</taxon>
        <taxon>ecological metagenomes</taxon>
    </lineage>
</organism>
<protein>
    <recommendedName>
        <fullName evidence="5">Pyridoxamine kinase/Phosphomethylpyrimidine kinase domain-containing protein</fullName>
    </recommendedName>
</protein>
<gene>
    <name evidence="6" type="ORF">METZ01_LOCUS136598</name>
</gene>
<keyword evidence="3" id="KW-0418">Kinase</keyword>
<evidence type="ECO:0000313" key="6">
    <source>
        <dbReference type="EMBL" id="SVA83744.1"/>
    </source>
</evidence>
<dbReference type="PANTHER" id="PTHR20858:SF17">
    <property type="entry name" value="HYDROXYMETHYLPYRIMIDINE_PHOSPHOMETHYLPYRIMIDINE KINASE THI20-RELATED"/>
    <property type="match status" value="1"/>
</dbReference>
<feature type="domain" description="Pyridoxamine kinase/Phosphomethylpyrimidine kinase" evidence="5">
    <location>
        <begin position="12"/>
        <end position="258"/>
    </location>
</feature>